<feature type="compositionally biased region" description="Basic and acidic residues" evidence="1">
    <location>
        <begin position="49"/>
        <end position="60"/>
    </location>
</feature>
<organism evidence="2">
    <name type="scientific">uncultured Caudovirales phage</name>
    <dbReference type="NCBI Taxonomy" id="2100421"/>
    <lineage>
        <taxon>Viruses</taxon>
        <taxon>Duplodnaviria</taxon>
        <taxon>Heunggongvirae</taxon>
        <taxon>Uroviricota</taxon>
        <taxon>Caudoviricetes</taxon>
        <taxon>Peduoviridae</taxon>
        <taxon>Maltschvirus</taxon>
        <taxon>Maltschvirus maltsch</taxon>
    </lineage>
</organism>
<evidence type="ECO:0000256" key="1">
    <source>
        <dbReference type="SAM" id="MobiDB-lite"/>
    </source>
</evidence>
<gene>
    <name evidence="3" type="ORF">UFOVP269_63</name>
    <name evidence="2" type="ORF">UFOVP98_7</name>
</gene>
<evidence type="ECO:0000313" key="3">
    <source>
        <dbReference type="EMBL" id="CAB4134448.1"/>
    </source>
</evidence>
<protein>
    <submittedName>
        <fullName evidence="2">Uncharacterized protein</fullName>
    </submittedName>
</protein>
<feature type="region of interest" description="Disordered" evidence="1">
    <location>
        <begin position="49"/>
        <end position="72"/>
    </location>
</feature>
<feature type="compositionally biased region" description="Polar residues" evidence="1">
    <location>
        <begin position="61"/>
        <end position="72"/>
    </location>
</feature>
<name>A0A6J5KZ03_9CAUD</name>
<reference evidence="2" key="1">
    <citation type="submission" date="2020-04" db="EMBL/GenBank/DDBJ databases">
        <authorList>
            <person name="Chiriac C."/>
            <person name="Salcher M."/>
            <person name="Ghai R."/>
            <person name="Kavagutti S V."/>
        </authorList>
    </citation>
    <scope>NUCLEOTIDE SEQUENCE</scope>
</reference>
<dbReference type="EMBL" id="LR796217">
    <property type="protein sequence ID" value="CAB4127724.1"/>
    <property type="molecule type" value="Genomic_DNA"/>
</dbReference>
<dbReference type="EMBL" id="LR796283">
    <property type="protein sequence ID" value="CAB4134448.1"/>
    <property type="molecule type" value="Genomic_DNA"/>
</dbReference>
<proteinExistence type="predicted"/>
<evidence type="ECO:0000313" key="2">
    <source>
        <dbReference type="EMBL" id="CAB4127724.1"/>
    </source>
</evidence>
<sequence>MFGEDNIALTSDLAPPPSMGKTFFQSLEQPALQVKQLYDYVWPGKSSEQSRRETAEHLENINESLSDPRQGGFQQVSNSIGGMIGSILPTLPFGLVGGAALRAGAGVVGFGAETIASAALAEEGSTGLFSAYLATQVPLHQLAKGAASHWLPEVSIAGIATPAAEAYGFYKGMVIPEHFAANYNAIENSLDKNHAIEDWGSDNYGFLLGAAPLAAGYVAFKGIRGVIKYRNAMADSKALDSELTRLLHAHEAILKENKVAEGIHSEKVAKVSELQEHLQHAEDLGYITPEQHEWYLDYLENPNHPDTHAGAMKALTSLQIPYDRVTGKVWNEVLSPESIKNLQAGLFDQAITNFSDEERQLLSSYITHNALDGYVSNMRENPNLLTAIQGMTHGIGLKIEAQSAALRDLDYALSKHLEKGVMKNHIFSQKDIYNHLRKIKAYHPVNVPYEVPYAVRRKLALERKLNILIGKKGKKYRTSIQEKTIVELKKQIKEFKLPSPEQELAYLKDVLMPEGKLLDNFKSKRAYHRLEELSQVWGSARVFLDRIHGEAINVKQKGLNEILKRFTEMVDANIARLADPDSVKRYLHSRLEKSVPIVREFERSGINLAERVEAGKVIEKPVIKPDLITSPEIEAQVQSSKLEFAKQEFDLANRKFKQFSESAKALEELIACDLGE</sequence>
<accession>A0A6J5KZ03</accession>